<dbReference type="EMBL" id="QGMK01000501">
    <property type="protein sequence ID" value="TVY81320.1"/>
    <property type="molecule type" value="Genomic_DNA"/>
</dbReference>
<evidence type="ECO:0000313" key="6">
    <source>
        <dbReference type="EMBL" id="TVY81320.1"/>
    </source>
</evidence>
<keyword evidence="7" id="KW-1185">Reference proteome</keyword>
<feature type="transmembrane region" description="Helical" evidence="5">
    <location>
        <begin position="20"/>
        <end position="38"/>
    </location>
</feature>
<comment type="subcellular location">
    <subcellularLocation>
        <location evidence="1">Membrane</location>
        <topology evidence="1">Multi-pass membrane protein</topology>
    </subcellularLocation>
</comment>
<name>A0A8T9CBV9_9HELO</name>
<proteinExistence type="predicted"/>
<dbReference type="PANTHER" id="PTHR48022">
    <property type="entry name" value="PLASTIDIC GLUCOSE TRANSPORTER 4"/>
    <property type="match status" value="1"/>
</dbReference>
<dbReference type="InterPro" id="IPR036259">
    <property type="entry name" value="MFS_trans_sf"/>
</dbReference>
<evidence type="ECO:0000313" key="7">
    <source>
        <dbReference type="Proteomes" id="UP000469558"/>
    </source>
</evidence>
<dbReference type="InterPro" id="IPR050360">
    <property type="entry name" value="MFS_Sugar_Transporters"/>
</dbReference>
<accession>A0A8T9CBV9</accession>
<dbReference type="AlphaFoldDB" id="A0A8T9CBV9"/>
<protein>
    <submittedName>
        <fullName evidence="6">Uncharacterized protein</fullName>
    </submittedName>
</protein>
<gene>
    <name evidence="6" type="ORF">LSUE1_G001170</name>
</gene>
<dbReference type="Proteomes" id="UP000469558">
    <property type="component" value="Unassembled WGS sequence"/>
</dbReference>
<comment type="caution">
    <text evidence="6">The sequence shown here is derived from an EMBL/GenBank/DDBJ whole genome shotgun (WGS) entry which is preliminary data.</text>
</comment>
<organism evidence="6 7">
    <name type="scientific">Lachnellula suecica</name>
    <dbReference type="NCBI Taxonomy" id="602035"/>
    <lineage>
        <taxon>Eukaryota</taxon>
        <taxon>Fungi</taxon>
        <taxon>Dikarya</taxon>
        <taxon>Ascomycota</taxon>
        <taxon>Pezizomycotina</taxon>
        <taxon>Leotiomycetes</taxon>
        <taxon>Helotiales</taxon>
        <taxon>Lachnaceae</taxon>
        <taxon>Lachnellula</taxon>
    </lineage>
</organism>
<evidence type="ECO:0000256" key="2">
    <source>
        <dbReference type="ARBA" id="ARBA00022692"/>
    </source>
</evidence>
<reference evidence="6 7" key="1">
    <citation type="submission" date="2018-05" db="EMBL/GenBank/DDBJ databases">
        <title>Genome sequencing and assembly of the regulated plant pathogen Lachnellula willkommii and related sister species for the development of diagnostic species identification markers.</title>
        <authorList>
            <person name="Giroux E."/>
            <person name="Bilodeau G."/>
        </authorList>
    </citation>
    <scope>NUCLEOTIDE SEQUENCE [LARGE SCALE GENOMIC DNA]</scope>
    <source>
        <strain evidence="6 7">CBS 268.59</strain>
    </source>
</reference>
<evidence type="ECO:0000256" key="5">
    <source>
        <dbReference type="SAM" id="Phobius"/>
    </source>
</evidence>
<dbReference type="Gene3D" id="1.20.1250.20">
    <property type="entry name" value="MFS general substrate transporter like domains"/>
    <property type="match status" value="1"/>
</dbReference>
<keyword evidence="3 5" id="KW-1133">Transmembrane helix</keyword>
<dbReference type="Pfam" id="PF00083">
    <property type="entry name" value="Sugar_tr"/>
    <property type="match status" value="1"/>
</dbReference>
<evidence type="ECO:0000256" key="1">
    <source>
        <dbReference type="ARBA" id="ARBA00004141"/>
    </source>
</evidence>
<sequence length="88" mass="9917">MSLVTEAGPSAFANIHENYYYVFVGCSFCFLILAYFYFPETKQKTLEEVAAAFGDRVVLLTEREIGAEEKKLEDKARAEQVELHSATA</sequence>
<keyword evidence="2 5" id="KW-0812">Transmembrane</keyword>
<evidence type="ECO:0000256" key="4">
    <source>
        <dbReference type="ARBA" id="ARBA00023136"/>
    </source>
</evidence>
<dbReference type="InterPro" id="IPR005828">
    <property type="entry name" value="MFS_sugar_transport-like"/>
</dbReference>
<dbReference type="PANTHER" id="PTHR48022:SF11">
    <property type="entry name" value="MONOSACCHARIDE TRANSPORTER (HXT8), PUTATIVE (AFU_ORTHOLOGUE AFUA_2G08120)-RELATED"/>
    <property type="match status" value="1"/>
</dbReference>
<keyword evidence="4 5" id="KW-0472">Membrane</keyword>
<dbReference type="GO" id="GO:0016020">
    <property type="term" value="C:membrane"/>
    <property type="evidence" value="ECO:0007669"/>
    <property type="project" value="UniProtKB-SubCell"/>
</dbReference>
<evidence type="ECO:0000256" key="3">
    <source>
        <dbReference type="ARBA" id="ARBA00022989"/>
    </source>
</evidence>
<dbReference type="OrthoDB" id="2544694at2759"/>
<dbReference type="GO" id="GO:0005351">
    <property type="term" value="F:carbohydrate:proton symporter activity"/>
    <property type="evidence" value="ECO:0007669"/>
    <property type="project" value="TreeGrafter"/>
</dbReference>